<dbReference type="Proteomes" id="UP000268093">
    <property type="component" value="Unassembled WGS sequence"/>
</dbReference>
<reference evidence="2 3" key="1">
    <citation type="journal article" date="2018" name="New Phytol.">
        <title>Phylogenomics of Endogonaceae and evolution of mycorrhizas within Mucoromycota.</title>
        <authorList>
            <person name="Chang Y."/>
            <person name="Desiro A."/>
            <person name="Na H."/>
            <person name="Sandor L."/>
            <person name="Lipzen A."/>
            <person name="Clum A."/>
            <person name="Barry K."/>
            <person name="Grigoriev I.V."/>
            <person name="Martin F.M."/>
            <person name="Stajich J.E."/>
            <person name="Smith M.E."/>
            <person name="Bonito G."/>
            <person name="Spatafora J.W."/>
        </authorList>
    </citation>
    <scope>NUCLEOTIDE SEQUENCE [LARGE SCALE GENOMIC DNA]</scope>
    <source>
        <strain evidence="2 3">GMNB39</strain>
    </source>
</reference>
<dbReference type="AlphaFoldDB" id="A0A433CZ96"/>
<proteinExistence type="predicted"/>
<accession>A0A433CZ96</accession>
<dbReference type="Pfam" id="PF08241">
    <property type="entry name" value="Methyltransf_11"/>
    <property type="match status" value="1"/>
</dbReference>
<name>A0A433CZ96_9FUNG</name>
<dbReference type="InterPro" id="IPR013216">
    <property type="entry name" value="Methyltransf_11"/>
</dbReference>
<dbReference type="CDD" id="cd02440">
    <property type="entry name" value="AdoMet_MTases"/>
    <property type="match status" value="1"/>
</dbReference>
<dbReference type="Gene3D" id="3.40.50.150">
    <property type="entry name" value="Vaccinia Virus protein VP39"/>
    <property type="match status" value="1"/>
</dbReference>
<gene>
    <name evidence="2" type="ORF">BC936DRAFT_136586</name>
</gene>
<organism evidence="2 3">
    <name type="scientific">Jimgerdemannia flammicorona</name>
    <dbReference type="NCBI Taxonomy" id="994334"/>
    <lineage>
        <taxon>Eukaryota</taxon>
        <taxon>Fungi</taxon>
        <taxon>Fungi incertae sedis</taxon>
        <taxon>Mucoromycota</taxon>
        <taxon>Mucoromycotina</taxon>
        <taxon>Endogonomycetes</taxon>
        <taxon>Endogonales</taxon>
        <taxon>Endogonaceae</taxon>
        <taxon>Jimgerdemannia</taxon>
    </lineage>
</organism>
<dbReference type="EMBL" id="RBNI01010116">
    <property type="protein sequence ID" value="RUP43881.1"/>
    <property type="molecule type" value="Genomic_DNA"/>
</dbReference>
<comment type="caution">
    <text evidence="2">The sequence shown here is derived from an EMBL/GenBank/DDBJ whole genome shotgun (WGS) entry which is preliminary data.</text>
</comment>
<keyword evidence="3" id="KW-1185">Reference proteome</keyword>
<evidence type="ECO:0000259" key="1">
    <source>
        <dbReference type="Pfam" id="PF08241"/>
    </source>
</evidence>
<feature type="domain" description="Methyltransferase type 11" evidence="1">
    <location>
        <begin position="51"/>
        <end position="111"/>
    </location>
</feature>
<evidence type="ECO:0000313" key="3">
    <source>
        <dbReference type="Proteomes" id="UP000268093"/>
    </source>
</evidence>
<evidence type="ECO:0000313" key="2">
    <source>
        <dbReference type="EMBL" id="RUP43881.1"/>
    </source>
</evidence>
<dbReference type="SUPFAM" id="SSF53335">
    <property type="entry name" value="S-adenosyl-L-methionine-dependent methyltransferases"/>
    <property type="match status" value="1"/>
</dbReference>
<protein>
    <recommendedName>
        <fullName evidence="1">Methyltransferase type 11 domain-containing protein</fullName>
    </recommendedName>
</protein>
<dbReference type="OrthoDB" id="2013972at2759"/>
<dbReference type="InterPro" id="IPR029063">
    <property type="entry name" value="SAM-dependent_MTases_sf"/>
</dbReference>
<sequence length="131" mass="15228">MRPWIVGNRTCFLPFGVFQNPTAPYPIWPSEMARDYPNTTFEATDIADVFRKNDVPENITFTIANTLKGLPFPDDHFDYIFQRCMLMSFSVREWNIAINELMRVLKPGGFLELGKFLSLLVGNFIRKLIYP</sequence>
<dbReference type="GO" id="GO:0008757">
    <property type="term" value="F:S-adenosylmethionine-dependent methyltransferase activity"/>
    <property type="evidence" value="ECO:0007669"/>
    <property type="project" value="InterPro"/>
</dbReference>